<dbReference type="AlphaFoldDB" id="A0A6I6UD21"/>
<dbReference type="KEGG" id="bvq:FHE72_01400"/>
<organism evidence="1 2">
    <name type="scientific">Rossellomorea vietnamensis</name>
    <dbReference type="NCBI Taxonomy" id="218284"/>
    <lineage>
        <taxon>Bacteria</taxon>
        <taxon>Bacillati</taxon>
        <taxon>Bacillota</taxon>
        <taxon>Bacilli</taxon>
        <taxon>Bacillales</taxon>
        <taxon>Bacillaceae</taxon>
        <taxon>Rossellomorea</taxon>
    </lineage>
</organism>
<dbReference type="Gene3D" id="1.10.10.1150">
    <property type="entry name" value="Coenzyme PQQ synthesis protein D (PqqD)"/>
    <property type="match status" value="1"/>
</dbReference>
<gene>
    <name evidence="1" type="ORF">FHE72_01400</name>
</gene>
<sequence>MINSQTISLESIVGQVKGNIVSDMGGEKVMLSISNGKYYNLGEIGGVIWDAIEQPLSYRELIDNLLNDYQVDRETCEQQVMTFLEMLLKEEIILIRS</sequence>
<dbReference type="Proteomes" id="UP000465062">
    <property type="component" value="Chromosome"/>
</dbReference>
<reference evidence="1 2" key="1">
    <citation type="submission" date="2019-06" db="EMBL/GenBank/DDBJ databases">
        <title>An operon consisting of a P-type ATPase gene and a transcriptional regular gene given the different cadmium resistance in Bacillus vietamensis 151-6 and Bacillus marisflavi 151-25.</title>
        <authorList>
            <person name="Yu X."/>
        </authorList>
    </citation>
    <scope>NUCLEOTIDE SEQUENCE [LARGE SCALE GENOMIC DNA]</scope>
    <source>
        <strain evidence="1 2">151-6</strain>
    </source>
</reference>
<evidence type="ECO:0000313" key="1">
    <source>
        <dbReference type="EMBL" id="QHE59848.1"/>
    </source>
</evidence>
<protein>
    <submittedName>
        <fullName evidence="1">Lasso peptide biosynthesis PqqD family chaperone</fullName>
    </submittedName>
</protein>
<dbReference type="Pfam" id="PF05402">
    <property type="entry name" value="PqqD"/>
    <property type="match status" value="1"/>
</dbReference>
<dbReference type="InterPro" id="IPR041881">
    <property type="entry name" value="PqqD_sf"/>
</dbReference>
<dbReference type="RefSeq" id="WP_159361007.1">
    <property type="nucleotide sequence ID" value="NZ_CP047394.1"/>
</dbReference>
<proteinExistence type="predicted"/>
<name>A0A6I6UD21_9BACI</name>
<accession>A0A6I6UD21</accession>
<evidence type="ECO:0000313" key="2">
    <source>
        <dbReference type="Proteomes" id="UP000465062"/>
    </source>
</evidence>
<dbReference type="NCBIfam" id="NF033536">
    <property type="entry name" value="lasso_PqqD_Bac"/>
    <property type="match status" value="1"/>
</dbReference>
<dbReference type="InterPro" id="IPR008792">
    <property type="entry name" value="PQQD"/>
</dbReference>
<dbReference type="EMBL" id="CP047394">
    <property type="protein sequence ID" value="QHE59848.1"/>
    <property type="molecule type" value="Genomic_DNA"/>
</dbReference>